<dbReference type="CDD" id="cd21836">
    <property type="entry name" value="adhesin_CP"/>
    <property type="match status" value="1"/>
</dbReference>
<dbReference type="Gene3D" id="2.40.128.200">
    <property type="match status" value="1"/>
</dbReference>
<evidence type="ECO:0000259" key="2">
    <source>
        <dbReference type="Pfam" id="PF24574"/>
    </source>
</evidence>
<dbReference type="AlphaFoldDB" id="A0A1T0CI64"/>
<feature type="signal peptide" evidence="1">
    <location>
        <begin position="1"/>
        <end position="22"/>
    </location>
</feature>
<dbReference type="RefSeq" id="WP_078307081.1">
    <property type="nucleotide sequence ID" value="NZ_MUYT01000004.1"/>
</dbReference>
<reference evidence="3 4" key="1">
    <citation type="submission" date="2017-02" db="EMBL/GenBank/DDBJ databases">
        <title>Draft genome sequence of Moraxella lincolnii CCUG 9405T type strain.</title>
        <authorList>
            <person name="Salva-Serra F."/>
            <person name="Engstrom-Jakobsson H."/>
            <person name="Thorell K."/>
            <person name="Jaen-Luchoro D."/>
            <person name="Gonzales-Siles L."/>
            <person name="Karlsson R."/>
            <person name="Yazdan S."/>
            <person name="Boulund F."/>
            <person name="Johnning A."/>
            <person name="Engstrand L."/>
            <person name="Kristiansson E."/>
            <person name="Moore E."/>
        </authorList>
    </citation>
    <scope>NUCLEOTIDE SEQUENCE [LARGE SCALE GENOMIC DNA]</scope>
    <source>
        <strain evidence="3 4">CCUG 9405</strain>
    </source>
</reference>
<dbReference type="InterPro" id="IPR056025">
    <property type="entry name" value="ACP_dom"/>
</dbReference>
<evidence type="ECO:0000313" key="4">
    <source>
        <dbReference type="Proteomes" id="UP000191094"/>
    </source>
</evidence>
<protein>
    <recommendedName>
        <fullName evidence="2">ACP-like domain-containing protein</fullName>
    </recommendedName>
</protein>
<dbReference type="EMBL" id="MUYT01000004">
    <property type="protein sequence ID" value="OOS22048.1"/>
    <property type="molecule type" value="Genomic_DNA"/>
</dbReference>
<sequence length="118" mass="12441">MKKLAFSLIVAAAGMMAVSANAMSPKTVQYACQGGKNINVKYIFNDADLPTKAVASLSGKTVGMPINLNASDMTSSVFGFGGYTMTADYIDAKSYNQAGIATITDPNNKILFKNCNPK</sequence>
<keyword evidence="4" id="KW-1185">Reference proteome</keyword>
<gene>
    <name evidence="3" type="ORF">B0682_04520</name>
</gene>
<comment type="caution">
    <text evidence="3">The sequence shown here is derived from an EMBL/GenBank/DDBJ whole genome shotgun (WGS) entry which is preliminary data.</text>
</comment>
<dbReference type="Pfam" id="PF24574">
    <property type="entry name" value="Nm-ACP"/>
    <property type="match status" value="1"/>
</dbReference>
<accession>A0A1T0CI64</accession>
<dbReference type="OrthoDB" id="8612002at2"/>
<keyword evidence="1" id="KW-0732">Signal</keyword>
<dbReference type="InterPro" id="IPR036328">
    <property type="entry name" value="MliC_sf"/>
</dbReference>
<evidence type="ECO:0000256" key="1">
    <source>
        <dbReference type="SAM" id="SignalP"/>
    </source>
</evidence>
<organism evidence="3 4">
    <name type="scientific">Lwoffella lincolnii</name>
    <dbReference type="NCBI Taxonomy" id="90241"/>
    <lineage>
        <taxon>Bacteria</taxon>
        <taxon>Pseudomonadati</taxon>
        <taxon>Pseudomonadota</taxon>
        <taxon>Gammaproteobacteria</taxon>
        <taxon>Moraxellales</taxon>
        <taxon>Moraxellaceae</taxon>
        <taxon>Lwoffella</taxon>
    </lineage>
</organism>
<proteinExistence type="predicted"/>
<name>A0A1T0CI64_9GAMM</name>
<dbReference type="Proteomes" id="UP000191094">
    <property type="component" value="Unassembled WGS sequence"/>
</dbReference>
<feature type="domain" description="ACP-like" evidence="2">
    <location>
        <begin position="24"/>
        <end position="117"/>
    </location>
</feature>
<feature type="chain" id="PRO_5012413675" description="ACP-like domain-containing protein" evidence="1">
    <location>
        <begin position="23"/>
        <end position="118"/>
    </location>
</feature>
<evidence type="ECO:0000313" key="3">
    <source>
        <dbReference type="EMBL" id="OOS22048.1"/>
    </source>
</evidence>